<reference evidence="1 2" key="1">
    <citation type="submission" date="2020-07" db="EMBL/GenBank/DDBJ databases">
        <title>Sequencing the genomes of 1000 actinobacteria strains.</title>
        <authorList>
            <person name="Klenk H.-P."/>
        </authorList>
    </citation>
    <scope>NUCLEOTIDE SEQUENCE [LARGE SCALE GENOMIC DNA]</scope>
    <source>
        <strain evidence="1 2">DSM 102047</strain>
    </source>
</reference>
<sequence>MVDQKLIAFEVGARPEATRQITGYSGPLLNDSRKRENFGAAIHCPSETLVANLCSFDDAQVNRPGNPEVQLALYADYPSNVSLYPAVQATFRASQVPLLAVWGRNDEIFGPAGAQAFTKDLASAQIELLDGGHFLLESHLDEVAALMLGFLGRSTGRTVSV</sequence>
<organism evidence="1 2">
    <name type="scientific">Psychromicrobium silvestre</name>
    <dbReference type="NCBI Taxonomy" id="1645614"/>
    <lineage>
        <taxon>Bacteria</taxon>
        <taxon>Bacillati</taxon>
        <taxon>Actinomycetota</taxon>
        <taxon>Actinomycetes</taxon>
        <taxon>Micrococcales</taxon>
        <taxon>Micrococcaceae</taxon>
        <taxon>Psychromicrobium</taxon>
    </lineage>
</organism>
<dbReference type="RefSeq" id="WP_246279444.1">
    <property type="nucleotide sequence ID" value="NZ_JACBYQ010000001.1"/>
</dbReference>
<accession>A0A7Y9S5W9</accession>
<comment type="caution">
    <text evidence="1">The sequence shown here is derived from an EMBL/GenBank/DDBJ whole genome shotgun (WGS) entry which is preliminary data.</text>
</comment>
<dbReference type="PANTHER" id="PTHR42977:SF1">
    <property type="entry name" value="BLR6576 PROTEIN"/>
    <property type="match status" value="1"/>
</dbReference>
<keyword evidence="2" id="KW-1185">Reference proteome</keyword>
<evidence type="ECO:0000313" key="1">
    <source>
        <dbReference type="EMBL" id="NYE95134.1"/>
    </source>
</evidence>
<dbReference type="SUPFAM" id="SSF53474">
    <property type="entry name" value="alpha/beta-Hydrolases"/>
    <property type="match status" value="1"/>
</dbReference>
<evidence type="ECO:0000313" key="2">
    <source>
        <dbReference type="Proteomes" id="UP000521748"/>
    </source>
</evidence>
<name>A0A7Y9S5W9_9MICC</name>
<dbReference type="InterPro" id="IPR051340">
    <property type="entry name" value="Haloalkane_dehalogenase"/>
</dbReference>
<dbReference type="PANTHER" id="PTHR42977">
    <property type="entry name" value="HYDROLASE-RELATED"/>
    <property type="match status" value="1"/>
</dbReference>
<dbReference type="Gene3D" id="3.40.50.1820">
    <property type="entry name" value="alpha/beta hydrolase"/>
    <property type="match status" value="1"/>
</dbReference>
<dbReference type="Proteomes" id="UP000521748">
    <property type="component" value="Unassembled WGS sequence"/>
</dbReference>
<dbReference type="InterPro" id="IPR029058">
    <property type="entry name" value="AB_hydrolase_fold"/>
</dbReference>
<dbReference type="GO" id="GO:0004301">
    <property type="term" value="F:epoxide hydrolase activity"/>
    <property type="evidence" value="ECO:0007669"/>
    <property type="project" value="TreeGrafter"/>
</dbReference>
<dbReference type="AlphaFoldDB" id="A0A7Y9S5W9"/>
<dbReference type="EMBL" id="JACBYQ010000001">
    <property type="protein sequence ID" value="NYE95134.1"/>
    <property type="molecule type" value="Genomic_DNA"/>
</dbReference>
<proteinExistence type="predicted"/>
<protein>
    <submittedName>
        <fullName evidence="1">Pimeloyl-ACP methyl ester carboxylesterase</fullName>
    </submittedName>
</protein>
<gene>
    <name evidence="1" type="ORF">FHU41_001355</name>
</gene>